<dbReference type="EMBL" id="JMCC02000098">
    <property type="protein sequence ID" value="KIG13422.1"/>
    <property type="molecule type" value="Genomic_DNA"/>
</dbReference>
<dbReference type="Proteomes" id="UP000031599">
    <property type="component" value="Unassembled WGS sequence"/>
</dbReference>
<dbReference type="RefSeq" id="WP_052555779.1">
    <property type="nucleotide sequence ID" value="NZ_JMCC02000098.1"/>
</dbReference>
<sequence length="108" mass="11937">MSDKPVIEIDGARFRTLNGFYDEIERALLGPGVRWGRNLDAFNDVLRGGFGITPAGGFVIRWRRSARSRERLGVGRGGQQLFDTLVEIIRVHGPGGEEAEDGVDLELL</sequence>
<dbReference type="Pfam" id="PF01337">
    <property type="entry name" value="Barstar"/>
    <property type="match status" value="1"/>
</dbReference>
<feature type="domain" description="Barstar (barnase inhibitor)" evidence="2">
    <location>
        <begin position="6"/>
        <end position="74"/>
    </location>
</feature>
<organism evidence="3 4">
    <name type="scientific">Enhygromyxa salina</name>
    <dbReference type="NCBI Taxonomy" id="215803"/>
    <lineage>
        <taxon>Bacteria</taxon>
        <taxon>Pseudomonadati</taxon>
        <taxon>Myxococcota</taxon>
        <taxon>Polyangia</taxon>
        <taxon>Nannocystales</taxon>
        <taxon>Nannocystaceae</taxon>
        <taxon>Enhygromyxa</taxon>
    </lineage>
</organism>
<comment type="caution">
    <text evidence="3">The sequence shown here is derived from an EMBL/GenBank/DDBJ whole genome shotgun (WGS) entry which is preliminary data.</text>
</comment>
<accession>A0A0C2CZX2</accession>
<dbReference type="SUPFAM" id="SSF52038">
    <property type="entry name" value="Barstar-related"/>
    <property type="match status" value="1"/>
</dbReference>
<proteinExistence type="inferred from homology"/>
<dbReference type="InterPro" id="IPR000468">
    <property type="entry name" value="Barstar"/>
</dbReference>
<evidence type="ECO:0000256" key="1">
    <source>
        <dbReference type="ARBA" id="ARBA00006845"/>
    </source>
</evidence>
<protein>
    <submittedName>
        <fullName evidence="3">Ribonuclease inhibitor</fullName>
    </submittedName>
</protein>
<comment type="similarity">
    <text evidence="1">Belongs to the barstar family.</text>
</comment>
<evidence type="ECO:0000313" key="3">
    <source>
        <dbReference type="EMBL" id="KIG13422.1"/>
    </source>
</evidence>
<dbReference type="Gene3D" id="3.30.370.10">
    <property type="entry name" value="Barstar-like"/>
    <property type="match status" value="1"/>
</dbReference>
<dbReference type="AlphaFoldDB" id="A0A0C2CZX2"/>
<evidence type="ECO:0000313" key="4">
    <source>
        <dbReference type="Proteomes" id="UP000031599"/>
    </source>
</evidence>
<gene>
    <name evidence="3" type="ORF">DB30_08098</name>
</gene>
<dbReference type="InterPro" id="IPR035905">
    <property type="entry name" value="Barstar-like_sf"/>
</dbReference>
<name>A0A0C2CZX2_9BACT</name>
<evidence type="ECO:0000259" key="2">
    <source>
        <dbReference type="Pfam" id="PF01337"/>
    </source>
</evidence>
<reference evidence="3 4" key="1">
    <citation type="submission" date="2014-12" db="EMBL/GenBank/DDBJ databases">
        <title>Genome assembly of Enhygromyxa salina DSM 15201.</title>
        <authorList>
            <person name="Sharma G."/>
            <person name="Subramanian S."/>
        </authorList>
    </citation>
    <scope>NUCLEOTIDE SEQUENCE [LARGE SCALE GENOMIC DNA]</scope>
    <source>
        <strain evidence="3 4">DSM 15201</strain>
    </source>
</reference>